<name>A0AA39T599_ACESA</name>
<keyword evidence="3" id="KW-1185">Reference proteome</keyword>
<sequence>MNKVDADHDQERKEVYILVYHADDRLLSSSDKSEKAEDETAVQAAKTSEEDHDCDLVELDKRIFENVKTKMEALSSEIEVLVKLGQGAEIIRAKIQGTFRWASLELESKEDESESDDGVESRERGD</sequence>
<accession>A0AA39T599</accession>
<reference evidence="2" key="2">
    <citation type="submission" date="2023-06" db="EMBL/GenBank/DDBJ databases">
        <authorList>
            <person name="Swenson N.G."/>
            <person name="Wegrzyn J.L."/>
            <person name="Mcevoy S.L."/>
        </authorList>
    </citation>
    <scope>NUCLEOTIDE SEQUENCE</scope>
    <source>
        <strain evidence="2">NS2018</strain>
        <tissue evidence="2">Leaf</tissue>
    </source>
</reference>
<feature type="region of interest" description="Disordered" evidence="1">
    <location>
        <begin position="28"/>
        <end position="51"/>
    </location>
</feature>
<protein>
    <submittedName>
        <fullName evidence="2">Uncharacterized protein</fullName>
    </submittedName>
</protein>
<dbReference type="AlphaFoldDB" id="A0AA39T599"/>
<reference evidence="2" key="1">
    <citation type="journal article" date="2022" name="Plant J.">
        <title>Strategies of tolerance reflected in two North American maple genomes.</title>
        <authorList>
            <person name="McEvoy S.L."/>
            <person name="Sezen U.U."/>
            <person name="Trouern-Trend A."/>
            <person name="McMahon S.M."/>
            <person name="Schaberg P.G."/>
            <person name="Yang J."/>
            <person name="Wegrzyn J.L."/>
            <person name="Swenson N.G."/>
        </authorList>
    </citation>
    <scope>NUCLEOTIDE SEQUENCE</scope>
    <source>
        <strain evidence="2">NS2018</strain>
    </source>
</reference>
<feature type="region of interest" description="Disordered" evidence="1">
    <location>
        <begin position="107"/>
        <end position="126"/>
    </location>
</feature>
<dbReference type="Proteomes" id="UP001168877">
    <property type="component" value="Unassembled WGS sequence"/>
</dbReference>
<dbReference type="EMBL" id="JAUESC010000003">
    <property type="protein sequence ID" value="KAK0602363.1"/>
    <property type="molecule type" value="Genomic_DNA"/>
</dbReference>
<organism evidence="2 3">
    <name type="scientific">Acer saccharum</name>
    <name type="common">Sugar maple</name>
    <dbReference type="NCBI Taxonomy" id="4024"/>
    <lineage>
        <taxon>Eukaryota</taxon>
        <taxon>Viridiplantae</taxon>
        <taxon>Streptophyta</taxon>
        <taxon>Embryophyta</taxon>
        <taxon>Tracheophyta</taxon>
        <taxon>Spermatophyta</taxon>
        <taxon>Magnoliopsida</taxon>
        <taxon>eudicotyledons</taxon>
        <taxon>Gunneridae</taxon>
        <taxon>Pentapetalae</taxon>
        <taxon>rosids</taxon>
        <taxon>malvids</taxon>
        <taxon>Sapindales</taxon>
        <taxon>Sapindaceae</taxon>
        <taxon>Hippocastanoideae</taxon>
        <taxon>Acereae</taxon>
        <taxon>Acer</taxon>
    </lineage>
</organism>
<gene>
    <name evidence="2" type="ORF">LWI29_032607</name>
</gene>
<comment type="caution">
    <text evidence="2">The sequence shown here is derived from an EMBL/GenBank/DDBJ whole genome shotgun (WGS) entry which is preliminary data.</text>
</comment>
<evidence type="ECO:0000313" key="3">
    <source>
        <dbReference type="Proteomes" id="UP001168877"/>
    </source>
</evidence>
<feature type="compositionally biased region" description="Acidic residues" evidence="1">
    <location>
        <begin position="108"/>
        <end position="118"/>
    </location>
</feature>
<evidence type="ECO:0000313" key="2">
    <source>
        <dbReference type="EMBL" id="KAK0602363.1"/>
    </source>
</evidence>
<proteinExistence type="predicted"/>
<evidence type="ECO:0000256" key="1">
    <source>
        <dbReference type="SAM" id="MobiDB-lite"/>
    </source>
</evidence>